<keyword evidence="2" id="KW-0819">tRNA processing</keyword>
<reference evidence="6" key="1">
    <citation type="journal article" date="2015" name="Nature">
        <title>Complex archaea that bridge the gap between prokaryotes and eukaryotes.</title>
        <authorList>
            <person name="Spang A."/>
            <person name="Saw J.H."/>
            <person name="Jorgensen S.L."/>
            <person name="Zaremba-Niedzwiedzka K."/>
            <person name="Martijn J."/>
            <person name="Lind A.E."/>
            <person name="van Eijk R."/>
            <person name="Schleper C."/>
            <person name="Guy L."/>
            <person name="Ettema T.J."/>
        </authorList>
    </citation>
    <scope>NUCLEOTIDE SEQUENCE</scope>
</reference>
<dbReference type="AlphaFoldDB" id="A0A0F9RB82"/>
<dbReference type="InterPro" id="IPR020103">
    <property type="entry name" value="PsdUridine_synth_cat_dom_sf"/>
</dbReference>
<evidence type="ECO:0000259" key="5">
    <source>
        <dbReference type="Pfam" id="PF16198"/>
    </source>
</evidence>
<dbReference type="NCBIfam" id="TIGR00431">
    <property type="entry name" value="TruB"/>
    <property type="match status" value="1"/>
</dbReference>
<feature type="domain" description="Pseudouridine synthase II N-terminal" evidence="4">
    <location>
        <begin position="23"/>
        <end position="171"/>
    </location>
</feature>
<name>A0A0F9RB82_9ZZZZ</name>
<dbReference type="GO" id="GO:0006400">
    <property type="term" value="P:tRNA modification"/>
    <property type="evidence" value="ECO:0007669"/>
    <property type="project" value="TreeGrafter"/>
</dbReference>
<accession>A0A0F9RB82</accession>
<dbReference type="InterPro" id="IPR002501">
    <property type="entry name" value="PsdUridine_synth_N"/>
</dbReference>
<feature type="domain" description="tRNA pseudouridylate synthase B C-terminal" evidence="5">
    <location>
        <begin position="172"/>
        <end position="230"/>
    </location>
</feature>
<evidence type="ECO:0000256" key="2">
    <source>
        <dbReference type="ARBA" id="ARBA00022694"/>
    </source>
</evidence>
<dbReference type="GO" id="GO:0003723">
    <property type="term" value="F:RNA binding"/>
    <property type="evidence" value="ECO:0007669"/>
    <property type="project" value="InterPro"/>
</dbReference>
<sequence length="313" mass="35253">MDGLILVDKPQNFTSHDIVLKIRNILNIKKVGHYGTLDPLATGLLLLALGKATRFFPFYSTTDKVYEGLIRLGFSTDTYDSAGKPTSSEEKNYPQKDNLLKSMKKFEGEILQLPPPYSAKKYKGKPLYALVREKKEFELRPSKVFIHFFQLIKYNPPLLEFKAKCSSGTYIRSLAHDLGEGLGCRAHLSELTRTDVGNFNIKESRSIGEIKGLADAGKIDEFLIPFESLLPEFPKIILKERGSALVKNGNLVSPENIQKIILDESSSADISPEREEVFRMFSLEGKFLALAKKMPEKSCFHPFLVIDSKEADK</sequence>
<evidence type="ECO:0000256" key="3">
    <source>
        <dbReference type="ARBA" id="ARBA00023235"/>
    </source>
</evidence>
<dbReference type="GO" id="GO:0160148">
    <property type="term" value="F:tRNA pseudouridine(55) synthase activity"/>
    <property type="evidence" value="ECO:0007669"/>
    <property type="project" value="UniProtKB-EC"/>
</dbReference>
<dbReference type="Pfam" id="PF16198">
    <property type="entry name" value="TruB_C_2"/>
    <property type="match status" value="1"/>
</dbReference>
<evidence type="ECO:0000313" key="6">
    <source>
        <dbReference type="EMBL" id="KKN14608.1"/>
    </source>
</evidence>
<dbReference type="SUPFAM" id="SSF55120">
    <property type="entry name" value="Pseudouridine synthase"/>
    <property type="match status" value="1"/>
</dbReference>
<dbReference type="InterPro" id="IPR032819">
    <property type="entry name" value="TruB_C"/>
</dbReference>
<dbReference type="HAMAP" id="MF_01080">
    <property type="entry name" value="TruB_bact"/>
    <property type="match status" value="1"/>
</dbReference>
<dbReference type="Pfam" id="PF01509">
    <property type="entry name" value="TruB_N"/>
    <property type="match status" value="1"/>
</dbReference>
<gene>
    <name evidence="6" type="ORF">LCGC14_0994420</name>
</gene>
<protein>
    <recommendedName>
        <fullName evidence="1">tRNA pseudouridine(55) synthase</fullName>
        <ecNumber evidence="1">5.4.99.25</ecNumber>
    </recommendedName>
</protein>
<comment type="caution">
    <text evidence="6">The sequence shown here is derived from an EMBL/GenBank/DDBJ whole genome shotgun (WGS) entry which is preliminary data.</text>
</comment>
<dbReference type="InterPro" id="IPR014780">
    <property type="entry name" value="tRNA_psdUridine_synth_TruB"/>
</dbReference>
<dbReference type="PANTHER" id="PTHR13767">
    <property type="entry name" value="TRNA-PSEUDOURIDINE SYNTHASE"/>
    <property type="match status" value="1"/>
</dbReference>
<keyword evidence="3" id="KW-0413">Isomerase</keyword>
<dbReference type="Gene3D" id="3.30.2350.10">
    <property type="entry name" value="Pseudouridine synthase"/>
    <property type="match status" value="1"/>
</dbReference>
<proteinExistence type="inferred from homology"/>
<evidence type="ECO:0000259" key="4">
    <source>
        <dbReference type="Pfam" id="PF01509"/>
    </source>
</evidence>
<dbReference type="EMBL" id="LAZR01003800">
    <property type="protein sequence ID" value="KKN14608.1"/>
    <property type="molecule type" value="Genomic_DNA"/>
</dbReference>
<organism evidence="6">
    <name type="scientific">marine sediment metagenome</name>
    <dbReference type="NCBI Taxonomy" id="412755"/>
    <lineage>
        <taxon>unclassified sequences</taxon>
        <taxon>metagenomes</taxon>
        <taxon>ecological metagenomes</taxon>
    </lineage>
</organism>
<dbReference type="EC" id="5.4.99.25" evidence="1"/>
<evidence type="ECO:0000256" key="1">
    <source>
        <dbReference type="ARBA" id="ARBA00012787"/>
    </source>
</evidence>
<dbReference type="CDD" id="cd02573">
    <property type="entry name" value="PseudoU_synth_EcTruB"/>
    <property type="match status" value="1"/>
</dbReference>
<dbReference type="GO" id="GO:1990481">
    <property type="term" value="P:mRNA pseudouridine synthesis"/>
    <property type="evidence" value="ECO:0007669"/>
    <property type="project" value="TreeGrafter"/>
</dbReference>
<dbReference type="PANTHER" id="PTHR13767:SF2">
    <property type="entry name" value="PSEUDOURIDYLATE SYNTHASE TRUB1"/>
    <property type="match status" value="1"/>
</dbReference>